<proteinExistence type="predicted"/>
<evidence type="ECO:0000313" key="1">
    <source>
        <dbReference type="EnsemblMetazoa" id="SCAU000236-PA"/>
    </source>
</evidence>
<dbReference type="EnsemblMetazoa" id="SCAU000236-RA">
    <property type="protein sequence ID" value="SCAU000236-PA"/>
    <property type="gene ID" value="SCAU000236"/>
</dbReference>
<dbReference type="Proteomes" id="UP000095300">
    <property type="component" value="Unassembled WGS sequence"/>
</dbReference>
<dbReference type="PANTHER" id="PTHR20898:SF0">
    <property type="entry name" value="DAEDALUS ON 3-RELATED"/>
    <property type="match status" value="1"/>
</dbReference>
<name>A0A1I8NM70_STOCA</name>
<dbReference type="Pfam" id="PF06477">
    <property type="entry name" value="DUF1091"/>
    <property type="match status" value="1"/>
</dbReference>
<gene>
    <name evidence="1" type="primary">106093480</name>
</gene>
<sequence length="149" mass="16908">MFIVIGGLTESESGKRPFHIEFYNVTCNTHDALCKRIECDVTRLGVSRYAINVMYIMGRELPTNAEIRFLIHAKPSQGRTAIKFVDVKMNICSFLKNGANMPLLNDIMDKLRRSSNIPLSCPVKANYMYNITKAIITDELFPIYTPIAN</sequence>
<protein>
    <recommendedName>
        <fullName evidence="3">MD-2-related lipid-recognition domain-containing protein</fullName>
    </recommendedName>
</protein>
<dbReference type="PANTHER" id="PTHR20898">
    <property type="entry name" value="DAEDALUS ON 3-RELATED-RELATED"/>
    <property type="match status" value="1"/>
</dbReference>
<dbReference type="VEuPathDB" id="VectorBase:SCAU000236"/>
<accession>A0A1I8NM70</accession>
<dbReference type="AlphaFoldDB" id="A0A1I8NM70"/>
<reference evidence="1" key="1">
    <citation type="submission" date="2020-05" db="UniProtKB">
        <authorList>
            <consortium name="EnsemblMetazoa"/>
        </authorList>
    </citation>
    <scope>IDENTIFICATION</scope>
    <source>
        <strain evidence="1">USDA</strain>
    </source>
</reference>
<evidence type="ECO:0000313" key="2">
    <source>
        <dbReference type="Proteomes" id="UP000095300"/>
    </source>
</evidence>
<dbReference type="InterPro" id="IPR010512">
    <property type="entry name" value="DUF1091"/>
</dbReference>
<keyword evidence="2" id="KW-1185">Reference proteome</keyword>
<organism evidence="1 2">
    <name type="scientific">Stomoxys calcitrans</name>
    <name type="common">Stable fly</name>
    <name type="synonym">Conops calcitrans</name>
    <dbReference type="NCBI Taxonomy" id="35570"/>
    <lineage>
        <taxon>Eukaryota</taxon>
        <taxon>Metazoa</taxon>
        <taxon>Ecdysozoa</taxon>
        <taxon>Arthropoda</taxon>
        <taxon>Hexapoda</taxon>
        <taxon>Insecta</taxon>
        <taxon>Pterygota</taxon>
        <taxon>Neoptera</taxon>
        <taxon>Endopterygota</taxon>
        <taxon>Diptera</taxon>
        <taxon>Brachycera</taxon>
        <taxon>Muscomorpha</taxon>
        <taxon>Muscoidea</taxon>
        <taxon>Muscidae</taxon>
        <taxon>Stomoxys</taxon>
    </lineage>
</organism>
<evidence type="ECO:0008006" key="3">
    <source>
        <dbReference type="Google" id="ProtNLM"/>
    </source>
</evidence>